<dbReference type="InterPro" id="IPR001492">
    <property type="entry name" value="Flagellin"/>
</dbReference>
<dbReference type="RefSeq" id="WP_381432346.1">
    <property type="nucleotide sequence ID" value="NZ_JBHSNO010000005.1"/>
</dbReference>
<sequence>MRIHSQEQIAFSANRAKRNANQIEKSIQKLASGLKIAKGSDNAAGLAISETMRAQVRGLSQAQRNMQDGLSVLEASNEGLNNVNGLLQRARELAVLSANGTLTEQDRLASEKELTQLMGAIDDTAERLEFNTMKILGDNAPLILQVGANPTQQIKVDLVDVGTAALGIQDASLLTQSDAEELISRMDNAIQIVSGHLTRIGSDMEAIEHHLQNAMLFETNLTKSLSMLEDTDIAKEMMTFINHDIRQKGDHLLVQHVNRNLNETLGIFNR</sequence>
<evidence type="ECO:0000256" key="1">
    <source>
        <dbReference type="ARBA" id="ARBA00020110"/>
    </source>
</evidence>
<dbReference type="InterPro" id="IPR001029">
    <property type="entry name" value="Flagellin_N"/>
</dbReference>
<comment type="caution">
    <text evidence="3">The sequence shown here is derived from an EMBL/GenBank/DDBJ whole genome shotgun (WGS) entry which is preliminary data.</text>
</comment>
<evidence type="ECO:0000313" key="3">
    <source>
        <dbReference type="EMBL" id="MFC5588770.1"/>
    </source>
</evidence>
<keyword evidence="3" id="KW-0282">Flagellum</keyword>
<organism evidence="3 4">
    <name type="scientific">Sporosarcina soli</name>
    <dbReference type="NCBI Taxonomy" id="334736"/>
    <lineage>
        <taxon>Bacteria</taxon>
        <taxon>Bacillati</taxon>
        <taxon>Bacillota</taxon>
        <taxon>Bacilli</taxon>
        <taxon>Bacillales</taxon>
        <taxon>Caryophanaceae</taxon>
        <taxon>Sporosarcina</taxon>
    </lineage>
</organism>
<dbReference type="Proteomes" id="UP001596109">
    <property type="component" value="Unassembled WGS sequence"/>
</dbReference>
<dbReference type="PRINTS" id="PR00207">
    <property type="entry name" value="FLAGELLIN"/>
</dbReference>
<dbReference type="SUPFAM" id="SSF64518">
    <property type="entry name" value="Phase 1 flagellin"/>
    <property type="match status" value="1"/>
</dbReference>
<dbReference type="PANTHER" id="PTHR42792">
    <property type="entry name" value="FLAGELLIN"/>
    <property type="match status" value="1"/>
</dbReference>
<gene>
    <name evidence="3" type="ORF">ACFPRA_07725</name>
</gene>
<evidence type="ECO:0000259" key="2">
    <source>
        <dbReference type="Pfam" id="PF00669"/>
    </source>
</evidence>
<name>A0ABW0TJZ2_9BACL</name>
<keyword evidence="4" id="KW-1185">Reference proteome</keyword>
<accession>A0ABW0TJZ2</accession>
<keyword evidence="3" id="KW-0969">Cilium</keyword>
<dbReference type="EMBL" id="JBHSNO010000005">
    <property type="protein sequence ID" value="MFC5588770.1"/>
    <property type="molecule type" value="Genomic_DNA"/>
</dbReference>
<dbReference type="Pfam" id="PF00669">
    <property type="entry name" value="Flagellin_N"/>
    <property type="match status" value="1"/>
</dbReference>
<protein>
    <recommendedName>
        <fullName evidence="1">Flagellin</fullName>
    </recommendedName>
</protein>
<proteinExistence type="predicted"/>
<dbReference type="Gene3D" id="1.20.1330.10">
    <property type="entry name" value="f41 fragment of flagellin, N-terminal domain"/>
    <property type="match status" value="1"/>
</dbReference>
<feature type="domain" description="Flagellin N-terminal" evidence="2">
    <location>
        <begin position="14"/>
        <end position="138"/>
    </location>
</feature>
<dbReference type="PANTHER" id="PTHR42792:SF2">
    <property type="entry name" value="FLAGELLIN"/>
    <property type="match status" value="1"/>
</dbReference>
<reference evidence="4" key="1">
    <citation type="journal article" date="2019" name="Int. J. Syst. Evol. Microbiol.">
        <title>The Global Catalogue of Microorganisms (GCM) 10K type strain sequencing project: providing services to taxonomists for standard genome sequencing and annotation.</title>
        <authorList>
            <consortium name="The Broad Institute Genomics Platform"/>
            <consortium name="The Broad Institute Genome Sequencing Center for Infectious Disease"/>
            <person name="Wu L."/>
            <person name="Ma J."/>
        </authorList>
    </citation>
    <scope>NUCLEOTIDE SEQUENCE [LARGE SCALE GENOMIC DNA]</scope>
    <source>
        <strain evidence="4">CGMCC 4.1434</strain>
    </source>
</reference>
<keyword evidence="3" id="KW-0966">Cell projection</keyword>
<evidence type="ECO:0000313" key="4">
    <source>
        <dbReference type="Proteomes" id="UP001596109"/>
    </source>
</evidence>